<dbReference type="InterPro" id="IPR027107">
    <property type="entry name" value="Tuberin/Ral-act_asu"/>
</dbReference>
<keyword evidence="2" id="KW-0597">Phosphoprotein</keyword>
<dbReference type="PANTHER" id="PTHR10063">
    <property type="entry name" value="TUBERIN"/>
    <property type="match status" value="1"/>
</dbReference>
<dbReference type="InterPro" id="IPR000331">
    <property type="entry name" value="Rap/Ran_GAP_dom"/>
</dbReference>
<dbReference type="GO" id="GO:0051056">
    <property type="term" value="P:regulation of small GTPase mediated signal transduction"/>
    <property type="evidence" value="ECO:0007669"/>
    <property type="project" value="InterPro"/>
</dbReference>
<feature type="compositionally biased region" description="Basic residues" evidence="3">
    <location>
        <begin position="2238"/>
        <end position="2255"/>
    </location>
</feature>
<dbReference type="GO" id="GO:0005737">
    <property type="term" value="C:cytoplasm"/>
    <property type="evidence" value="ECO:0007669"/>
    <property type="project" value="TreeGrafter"/>
</dbReference>
<feature type="region of interest" description="Disordered" evidence="3">
    <location>
        <begin position="889"/>
        <end position="1006"/>
    </location>
</feature>
<feature type="region of interest" description="Disordered" evidence="3">
    <location>
        <begin position="823"/>
        <end position="846"/>
    </location>
</feature>
<evidence type="ECO:0000259" key="4">
    <source>
        <dbReference type="PROSITE" id="PS50085"/>
    </source>
</evidence>
<dbReference type="PROSITE" id="PS50085">
    <property type="entry name" value="RAPGAP"/>
    <property type="match status" value="1"/>
</dbReference>
<evidence type="ECO:0000256" key="3">
    <source>
        <dbReference type="SAM" id="MobiDB-lite"/>
    </source>
</evidence>
<protein>
    <submittedName>
        <fullName evidence="5">Putative rho gtpase-activating protein</fullName>
    </submittedName>
</protein>
<dbReference type="Pfam" id="PF20412">
    <property type="entry name" value="RALGAPB_N"/>
    <property type="match status" value="1"/>
</dbReference>
<evidence type="ECO:0000313" key="5">
    <source>
        <dbReference type="EMBL" id="MBW35583.1"/>
    </source>
</evidence>
<evidence type="ECO:0000256" key="2">
    <source>
        <dbReference type="ARBA" id="ARBA00022553"/>
    </source>
</evidence>
<feature type="compositionally biased region" description="Low complexity" evidence="3">
    <location>
        <begin position="950"/>
        <end position="960"/>
    </location>
</feature>
<feature type="region of interest" description="Disordered" evidence="3">
    <location>
        <begin position="754"/>
        <end position="805"/>
    </location>
</feature>
<accession>A0A2M4A455</accession>
<dbReference type="EMBL" id="GGFK01002262">
    <property type="protein sequence ID" value="MBW35583.1"/>
    <property type="molecule type" value="Transcribed_RNA"/>
</dbReference>
<dbReference type="SUPFAM" id="SSF111347">
    <property type="entry name" value="Rap/Ran-GAP"/>
    <property type="match status" value="1"/>
</dbReference>
<proteinExistence type="predicted"/>
<evidence type="ECO:0000256" key="1">
    <source>
        <dbReference type="ARBA" id="ARBA00022468"/>
    </source>
</evidence>
<feature type="compositionally biased region" description="Polar residues" evidence="3">
    <location>
        <begin position="789"/>
        <end position="805"/>
    </location>
</feature>
<dbReference type="Pfam" id="PF02145">
    <property type="entry name" value="Rap_GAP"/>
    <property type="match status" value="1"/>
</dbReference>
<keyword evidence="1" id="KW-0343">GTPase activation</keyword>
<name>A0A2M4A455_9DIPT</name>
<dbReference type="GO" id="GO:0005096">
    <property type="term" value="F:GTPase activator activity"/>
    <property type="evidence" value="ECO:0007669"/>
    <property type="project" value="UniProtKB-KW"/>
</dbReference>
<organism evidence="5">
    <name type="scientific">Anopheles triannulatus</name>
    <dbReference type="NCBI Taxonomy" id="58253"/>
    <lineage>
        <taxon>Eukaryota</taxon>
        <taxon>Metazoa</taxon>
        <taxon>Ecdysozoa</taxon>
        <taxon>Arthropoda</taxon>
        <taxon>Hexapoda</taxon>
        <taxon>Insecta</taxon>
        <taxon>Pterygota</taxon>
        <taxon>Neoptera</taxon>
        <taxon>Endopterygota</taxon>
        <taxon>Diptera</taxon>
        <taxon>Nematocera</taxon>
        <taxon>Culicoidea</taxon>
        <taxon>Culicidae</taxon>
        <taxon>Anophelinae</taxon>
        <taxon>Anopheles</taxon>
    </lineage>
</organism>
<dbReference type="Gene3D" id="3.40.50.11210">
    <property type="entry name" value="Rap/Ran-GAP"/>
    <property type="match status" value="1"/>
</dbReference>
<dbReference type="InterPro" id="IPR035974">
    <property type="entry name" value="Rap/Ran-GAP_sf"/>
</dbReference>
<feature type="compositionally biased region" description="Gly residues" evidence="3">
    <location>
        <begin position="754"/>
        <end position="770"/>
    </location>
</feature>
<sequence length="2310" mass="246929">MFTKKTNIDLKKSTQKIQDSKKDSAARLRHLKTILEHVDSDEAKNLFEANYSHVYYILYDTFVQAEANLKQRELSFHLVHKTHREELDGSLWLLSKILCLLPELVQRRWQCHSLGRILAKLLHYGNSVKLRREGVKYFLLWYQALGDNAPPFVHGMFTELVPGLSVPLRGKGREVIGPIPGDSEFIATDLLNHPNLKGELGGSVFHDTSATHPVKSPEIQALIPPSSSERSAPPDPRDGLEILLDCMVQSCGCLKWRDNSPQRHIRTFNFLLTKFREQYLPVFCPSFDYSTSVYEPKLDLPVVRNVSKREEVMSSCVVVLVIWIAKYTHERHVSSKLEQVLSIDDEPSTVGGLGGAGAGGGSTSGASAGGGSSGVASDHATSLVSNLRHLGYTQTQLVRDVLYSSRETVNFVHEIYRQAFLMAFTSKSQIEAMRIAISVYRDWMSSIPPPPFLLEPELEALPVVVSSGDPSIPSQVMPPPTIGVGRPGSQRLRTDSYLGAMMPAKDGQGSIRAGLQNVLQVFVTNAVNVFMVNTAHLNMHFQSKTNADGFATPLDEQTDICKRVLNIYRTMVMKTRMEARTWEQLLLVLLQVTSVILQNSPPNAKRNNLGGRLAQPIFQTLIVTWIRAHTNVPVNAGLWDRFLKVLSSLTHREELIVEWDKTMQTLTRVLARQVYNINLSDLPLDRLAEQKGKRKRGTPSGWVAASGGATGSTVTTASLAGATITGAGTGGVGVASTGFNAGATSTDVSFSNGSHGGTGAVGGSSSGAGHRGVSNKNILIDDQGRPITRLSSGGRSSIPGTPSLNRSYSEGSLLLAAPFRKSRARRRLRNGGGPSATVGREHQSTAANDHSFVRMLSNTSTFLSISSENLEMASFSECHDSSILSSGVGVGGAGAATATSNGGAGIGRRAVSLDSVRPSSGGDASGKKSGEEDGAGYHHRSVVGGGTGGSRSPSPTASSGIESGSIKDSPMQLADALTADSSSIDTQDDPQSFGGSSTSMGGMSSADRRSILAGGTARGWLPDVAAVMWRRMLGALGDVNKILNPKLHAQVYQYLVNMTESLIKIRMNQGITIEGGTATVPLPAPLPGTANLVPPIALVAPWCYGALALDAQYAQGKLYAMQLLCTIVQSGASLGNDQLPLFYHALHQALTGEDRAMAYTALRYLGGPRFLSLLLPGHTLLLLDLVHAATVVLTSSETGPHAPRAQVAGLLGSLLCFPRTSLPGPVLQPSEPHIDLMECPDLQEHVLNVVLRCARREPTAKARCIAIASLGQWILQNLTNPSPSAAGVNSDGHRFAQKVPHHVSEAHQQRSSQPTVTVNPRIREAFQVILQALQFKHHTIARLASETLKLCAEQGRRIEQIERLPQLIIDTVCLSLDIHNVPHPKDTDKTVLTSLLLTLGELCMSFSVATLQQPKHHDSTEPLILTVFRILYKIATGLQNGERIKLFTTDEDFDSSIAVDDVRESPAGETGGYQTAETIAGCQSAIRLCAKTVAMHLITNLGHFPMGIGATRLSSLVDEQDDLLLPPSVGAGNGAATTGTTVGGAGGMVLLQRENSIAGTRGTDSMELGASHVLSSPNLQLLMLSPELVASFIELPSLRLPGGGATAGLLTANRQVRLLLRDLNGKACWDASILYKEPSVSPPAAGNERIVAKGEATDRHTFHTAAAVSRHYAHVGVGVGAGGVGGGGSGGSSGGQSPVGTARHFASGSASIDPLMSTAIGLPMTHGPRHTLRHRPVHQLPVAKDLAPDLDQLDDLLQYIGYTSPECLDCTEVPLNTAGPSPLGAALEAQTISIILNQRTIEAEAVSRLHGQSETLMLMGMGGLSSFPGANSSNGGSVGGSTSGYGSYPMSGANCHSYTEESPSQGYAVVGNGTIARSAGLHSNDSTMTTATTATTSKPPFQLGRILFNQLGLAGWERRKRTHLLQRTDKLLRELRNLDNQKCRETHKMAVIYVANGQEDKNSILRNACGSSTYEMFVSALGWEVELESHHGFLGGLPRQGCGQTAPYYATPFLEVIYHVATRMPTDTPEAILNKTRHLGNDEVHIVWSEHNRDYRRDILPTEFCDVLIVIYPLKSGLFRVTVNKKPDVPWFGPLSDEMVVGGACLASLVRASAINASRAKRSSLSLYQQYYEERNRSLDTVAQRHRENSTFEEFTARVFSPIMPQGIAGGAGGAIGGGGPIASGTNAPAPLAAALIDHHSRVPSKTWIHHPEMVATAREVTQQTLASVSLDQPSPRPLRKLHPFKAAPKTKSHPHPGGVTSMSSGGQGAPVGYGVTPSSSALGLSGGIGASNSSNTPPESPTLPGRKVK</sequence>
<feature type="region of interest" description="Disordered" evidence="3">
    <location>
        <begin position="352"/>
        <end position="373"/>
    </location>
</feature>
<feature type="region of interest" description="Disordered" evidence="3">
    <location>
        <begin position="2228"/>
        <end position="2310"/>
    </location>
</feature>
<dbReference type="GO" id="GO:0005634">
    <property type="term" value="C:nucleus"/>
    <property type="evidence" value="ECO:0007669"/>
    <property type="project" value="InterPro"/>
</dbReference>
<reference evidence="5" key="1">
    <citation type="submission" date="2018-01" db="EMBL/GenBank/DDBJ databases">
        <title>An insight into the sialome of Amazonian anophelines.</title>
        <authorList>
            <person name="Ribeiro J.M."/>
            <person name="Scarpassa V."/>
            <person name="Calvo E."/>
        </authorList>
    </citation>
    <scope>NUCLEOTIDE SEQUENCE</scope>
    <source>
        <tissue evidence="5">Salivary glands</tissue>
    </source>
</reference>
<feature type="domain" description="Rap-GAP" evidence="4">
    <location>
        <begin position="1935"/>
        <end position="2142"/>
    </location>
</feature>
<feature type="compositionally biased region" description="Low complexity" evidence="3">
    <location>
        <begin position="992"/>
        <end position="1005"/>
    </location>
</feature>
<dbReference type="FunFam" id="3.40.50.11210:FF:000001">
    <property type="entry name" value="Ral GTPase-activating protein subunit alpha-1 isoform 1"/>
    <property type="match status" value="1"/>
</dbReference>
<dbReference type="PANTHER" id="PTHR10063:SF11">
    <property type="entry name" value="RHO GTPASE-ACTIVATING PROTEIN CG5521-RELATED"/>
    <property type="match status" value="1"/>
</dbReference>
<dbReference type="InterPro" id="IPR046859">
    <property type="entry name" value="RGPA/RALGAPB_N"/>
</dbReference>